<dbReference type="GO" id="GO:0030313">
    <property type="term" value="C:cell envelope"/>
    <property type="evidence" value="ECO:0007669"/>
    <property type="project" value="UniProtKB-SubCell"/>
</dbReference>
<comment type="subcellular location">
    <subcellularLocation>
        <location evidence="1">Cell envelope</location>
    </subcellularLocation>
</comment>
<organism evidence="6 7">
    <name type="scientific">Hungatella hathewayi</name>
    <dbReference type="NCBI Taxonomy" id="154046"/>
    <lineage>
        <taxon>Bacteria</taxon>
        <taxon>Bacillati</taxon>
        <taxon>Bacillota</taxon>
        <taxon>Clostridia</taxon>
        <taxon>Lachnospirales</taxon>
        <taxon>Lachnospiraceae</taxon>
        <taxon>Hungatella</taxon>
    </lineage>
</organism>
<feature type="chain" id="PRO_5039260537" evidence="5">
    <location>
        <begin position="20"/>
        <end position="451"/>
    </location>
</feature>
<accession>A0A3E4U2B6</accession>
<dbReference type="PROSITE" id="PS51257">
    <property type="entry name" value="PROKAR_LIPOPROTEIN"/>
    <property type="match status" value="1"/>
</dbReference>
<dbReference type="InterPro" id="IPR050490">
    <property type="entry name" value="Bact_solute-bd_prot1"/>
</dbReference>
<reference evidence="6 7" key="1">
    <citation type="submission" date="2018-08" db="EMBL/GenBank/DDBJ databases">
        <title>A genome reference for cultivated species of the human gut microbiota.</title>
        <authorList>
            <person name="Zou Y."/>
            <person name="Xue W."/>
            <person name="Luo G."/>
        </authorList>
    </citation>
    <scope>NUCLEOTIDE SEQUENCE [LARGE SCALE GENOMIC DNA]</scope>
    <source>
        <strain evidence="6 7">TF05-11AC</strain>
    </source>
</reference>
<evidence type="ECO:0000256" key="4">
    <source>
        <dbReference type="ARBA" id="ARBA00022729"/>
    </source>
</evidence>
<dbReference type="Proteomes" id="UP000261257">
    <property type="component" value="Unassembled WGS sequence"/>
</dbReference>
<sequence>MKKTLAMMSVLLLAGTLLSGCGKKAVEETTAVPADTQGTTQAETETTAAAAAADTGGEKVKIEFWYAWGDKIGETNEELARRFNESQDKIEVVASYQGSYDDVQSKTQAAFAAGEAPAITMNETASVGTFARSGISRDLTDLVARDGYDLNNFNTGLMTNSYVDGKLYALPYMRSTPLMFVNTDMLEAAGLDPKGPENWDELTHYAEVMAAQGKDALCFPIVNEWYFEAFLGQAGGTIFNKEENGFNFNNEAGESVLNYWRDLQKTGGVNILFGSDSSNMSKAEFASQNCAMLFASVADINYFLDVAKDNGFNCATAFLPGNKTFAIPTGGANLIITSNKSEEETNAAWEFMKWVLEDEQTIYASQNTGYVPVTNSAVESDAMKAFYAEKPQFKVAVDQLQYILARPISKQGPEVHKAIKDMVTEFLMDENVSAKEVLDKTEKQCLEILNE</sequence>
<proteinExistence type="inferred from homology"/>
<comment type="similarity">
    <text evidence="2">Belongs to the bacterial solute-binding protein 1 family.</text>
</comment>
<evidence type="ECO:0000256" key="2">
    <source>
        <dbReference type="ARBA" id="ARBA00008520"/>
    </source>
</evidence>
<evidence type="ECO:0000256" key="1">
    <source>
        <dbReference type="ARBA" id="ARBA00004196"/>
    </source>
</evidence>
<evidence type="ECO:0000256" key="3">
    <source>
        <dbReference type="ARBA" id="ARBA00022448"/>
    </source>
</evidence>
<protein>
    <submittedName>
        <fullName evidence="6">ABC transporter substrate-binding protein</fullName>
    </submittedName>
</protein>
<dbReference type="InterPro" id="IPR006059">
    <property type="entry name" value="SBP"/>
</dbReference>
<dbReference type="PANTHER" id="PTHR43649:SF31">
    <property type="entry name" value="SN-GLYCEROL-3-PHOSPHATE-BINDING PERIPLASMIC PROTEIN UGPB"/>
    <property type="match status" value="1"/>
</dbReference>
<gene>
    <name evidence="6" type="ORF">DXC39_21895</name>
</gene>
<dbReference type="Gene3D" id="3.40.190.10">
    <property type="entry name" value="Periplasmic binding protein-like II"/>
    <property type="match status" value="2"/>
</dbReference>
<dbReference type="CDD" id="cd14748">
    <property type="entry name" value="PBP2_UgpB"/>
    <property type="match status" value="1"/>
</dbReference>
<dbReference type="EMBL" id="QSSQ01000028">
    <property type="protein sequence ID" value="RGL99998.1"/>
    <property type="molecule type" value="Genomic_DNA"/>
</dbReference>
<dbReference type="RefSeq" id="WP_117634368.1">
    <property type="nucleotide sequence ID" value="NZ_QRQF01000029.1"/>
</dbReference>
<evidence type="ECO:0000313" key="6">
    <source>
        <dbReference type="EMBL" id="RGL99998.1"/>
    </source>
</evidence>
<dbReference type="PANTHER" id="PTHR43649">
    <property type="entry name" value="ARABINOSE-BINDING PROTEIN-RELATED"/>
    <property type="match status" value="1"/>
</dbReference>
<dbReference type="AlphaFoldDB" id="A0A3E4U2B6"/>
<evidence type="ECO:0000313" key="7">
    <source>
        <dbReference type="Proteomes" id="UP000261257"/>
    </source>
</evidence>
<keyword evidence="4 5" id="KW-0732">Signal</keyword>
<comment type="caution">
    <text evidence="6">The sequence shown here is derived from an EMBL/GenBank/DDBJ whole genome shotgun (WGS) entry which is preliminary data.</text>
</comment>
<name>A0A3E4U2B6_9FIRM</name>
<feature type="signal peptide" evidence="5">
    <location>
        <begin position="1"/>
        <end position="19"/>
    </location>
</feature>
<evidence type="ECO:0000256" key="5">
    <source>
        <dbReference type="SAM" id="SignalP"/>
    </source>
</evidence>
<keyword evidence="3" id="KW-0813">Transport</keyword>
<dbReference type="SUPFAM" id="SSF53850">
    <property type="entry name" value="Periplasmic binding protein-like II"/>
    <property type="match status" value="1"/>
</dbReference>
<dbReference type="Pfam" id="PF13416">
    <property type="entry name" value="SBP_bac_8"/>
    <property type="match status" value="1"/>
</dbReference>